<feature type="domain" description="Cadherin" evidence="19">
    <location>
        <begin position="8"/>
        <end position="106"/>
    </location>
</feature>
<dbReference type="Gene3D" id="2.60.220.50">
    <property type="match status" value="1"/>
</dbReference>
<dbReference type="Gene3D" id="2.10.25.10">
    <property type="entry name" value="Laminin"/>
    <property type="match status" value="5"/>
</dbReference>
<dbReference type="InterPro" id="IPR036116">
    <property type="entry name" value="FN3_sf"/>
</dbReference>
<keyword evidence="11" id="KW-0424">Laminin EGF-like domain</keyword>
<feature type="domain" description="EGF-like" evidence="16">
    <location>
        <begin position="301"/>
        <end position="338"/>
    </location>
</feature>
<dbReference type="GO" id="GO:0048666">
    <property type="term" value="P:neuron development"/>
    <property type="evidence" value="ECO:0007669"/>
    <property type="project" value="UniProtKB-ARBA"/>
</dbReference>
<dbReference type="Pfam" id="PF01825">
    <property type="entry name" value="GPS"/>
    <property type="match status" value="1"/>
</dbReference>
<feature type="disulfide bond" evidence="13">
    <location>
        <begin position="406"/>
        <end position="415"/>
    </location>
</feature>
<evidence type="ECO:0000259" key="18">
    <source>
        <dbReference type="PROSITE" id="PS50261"/>
    </source>
</evidence>
<dbReference type="CDD" id="cd11304">
    <property type="entry name" value="Cadherin_repeat"/>
    <property type="match status" value="2"/>
</dbReference>
<dbReference type="GO" id="GO:0004930">
    <property type="term" value="F:G protein-coupled receptor activity"/>
    <property type="evidence" value="ECO:0007669"/>
    <property type="project" value="InterPro"/>
</dbReference>
<evidence type="ECO:0000256" key="9">
    <source>
        <dbReference type="ARBA" id="ARBA00023157"/>
    </source>
</evidence>
<dbReference type="GO" id="GO:0007166">
    <property type="term" value="P:cell surface receptor signaling pathway"/>
    <property type="evidence" value="ECO:0007669"/>
    <property type="project" value="InterPro"/>
</dbReference>
<evidence type="ECO:0000259" key="19">
    <source>
        <dbReference type="PROSITE" id="PS50268"/>
    </source>
</evidence>
<evidence type="ECO:0000256" key="5">
    <source>
        <dbReference type="ARBA" id="ARBA00022729"/>
    </source>
</evidence>
<dbReference type="PROSITE" id="PS50261">
    <property type="entry name" value="G_PROTEIN_RECEP_F2_4"/>
    <property type="match status" value="1"/>
</dbReference>
<dbReference type="FunFam" id="2.10.25.10:FF:000230">
    <property type="entry name" value="Delta-like protein"/>
    <property type="match status" value="1"/>
</dbReference>
<dbReference type="Gene3D" id="2.60.40.10">
    <property type="entry name" value="Immunoglobulins"/>
    <property type="match status" value="1"/>
</dbReference>
<comment type="caution">
    <text evidence="13">Lacks conserved residue(s) required for the propagation of feature annotation.</text>
</comment>
<dbReference type="SUPFAM" id="SSF81321">
    <property type="entry name" value="Family A G protein-coupled receptor-like"/>
    <property type="match status" value="1"/>
</dbReference>
<dbReference type="InterPro" id="IPR002126">
    <property type="entry name" value="Cadherin-like_dom"/>
</dbReference>
<feature type="transmembrane region" description="Helical" evidence="15">
    <location>
        <begin position="944"/>
        <end position="971"/>
    </location>
</feature>
<evidence type="ECO:0000256" key="8">
    <source>
        <dbReference type="ARBA" id="ARBA00023136"/>
    </source>
</evidence>
<evidence type="ECO:0000313" key="21">
    <source>
        <dbReference type="EMBL" id="KAG8200009.1"/>
    </source>
</evidence>
<comment type="caution">
    <text evidence="21">The sequence shown here is derived from an EMBL/GenBank/DDBJ whole genome shotgun (WGS) entry which is preliminary data.</text>
</comment>
<dbReference type="PANTHER" id="PTHR47767">
    <property type="entry name" value="ADHESION G PROTEIN-COUPLED RECEPTOR G7"/>
    <property type="match status" value="1"/>
</dbReference>
<dbReference type="CDD" id="cd00063">
    <property type="entry name" value="FN3"/>
    <property type="match status" value="1"/>
</dbReference>
<accession>A0AAV6VTK6</accession>
<evidence type="ECO:0000256" key="15">
    <source>
        <dbReference type="SAM" id="Phobius"/>
    </source>
</evidence>
<dbReference type="Pfam" id="PF00028">
    <property type="entry name" value="Cadherin"/>
    <property type="match status" value="1"/>
</dbReference>
<evidence type="ECO:0000256" key="7">
    <source>
        <dbReference type="ARBA" id="ARBA00022989"/>
    </source>
</evidence>
<keyword evidence="9 13" id="KW-1015">Disulfide bond</keyword>
<dbReference type="PROSITE" id="PS50268">
    <property type="entry name" value="CADHERIN_2"/>
    <property type="match status" value="2"/>
</dbReference>
<dbReference type="SUPFAM" id="SSF49265">
    <property type="entry name" value="Fibronectin type III"/>
    <property type="match status" value="1"/>
</dbReference>
<feature type="domain" description="Fibronectin type-III" evidence="20">
    <location>
        <begin position="209"/>
        <end position="303"/>
    </location>
</feature>
<feature type="domain" description="EGF-like" evidence="16">
    <location>
        <begin position="339"/>
        <end position="376"/>
    </location>
</feature>
<proteinExistence type="predicted"/>
<dbReference type="Proteomes" id="UP000827092">
    <property type="component" value="Unassembled WGS sequence"/>
</dbReference>
<dbReference type="GO" id="GO:0001736">
    <property type="term" value="P:establishment of planar polarity"/>
    <property type="evidence" value="ECO:0007669"/>
    <property type="project" value="UniProtKB-ARBA"/>
</dbReference>
<keyword evidence="4 15" id="KW-0812">Transmembrane</keyword>
<gene>
    <name evidence="21" type="ORF">JTE90_001241</name>
</gene>
<dbReference type="InterPro" id="IPR000832">
    <property type="entry name" value="GPCR_2_secretin-like"/>
</dbReference>
<dbReference type="PROSITE" id="PS50026">
    <property type="entry name" value="EGF_3"/>
    <property type="match status" value="5"/>
</dbReference>
<evidence type="ECO:0000256" key="1">
    <source>
        <dbReference type="ARBA" id="ARBA00004651"/>
    </source>
</evidence>
<feature type="transmembrane region" description="Helical" evidence="15">
    <location>
        <begin position="886"/>
        <end position="908"/>
    </location>
</feature>
<dbReference type="SMART" id="SM00181">
    <property type="entry name" value="EGF"/>
    <property type="match status" value="5"/>
</dbReference>
<name>A0AAV6VTK6_9ARAC</name>
<evidence type="ECO:0000256" key="11">
    <source>
        <dbReference type="ARBA" id="ARBA00023292"/>
    </source>
</evidence>
<dbReference type="GO" id="GO:0000902">
    <property type="term" value="P:cell morphogenesis"/>
    <property type="evidence" value="ECO:0007669"/>
    <property type="project" value="UniProtKB-ARBA"/>
</dbReference>
<evidence type="ECO:0000259" key="16">
    <source>
        <dbReference type="PROSITE" id="PS50026"/>
    </source>
</evidence>
<dbReference type="PRINTS" id="PR00205">
    <property type="entry name" value="CADHERIN"/>
</dbReference>
<evidence type="ECO:0000256" key="14">
    <source>
        <dbReference type="SAM" id="MobiDB-lite"/>
    </source>
</evidence>
<feature type="disulfide bond" evidence="13">
    <location>
        <begin position="305"/>
        <end position="315"/>
    </location>
</feature>
<feature type="transmembrane region" description="Helical" evidence="15">
    <location>
        <begin position="1093"/>
        <end position="1112"/>
    </location>
</feature>
<feature type="region of interest" description="Disordered" evidence="14">
    <location>
        <begin position="697"/>
        <end position="721"/>
    </location>
</feature>
<feature type="domain" description="EGF-like" evidence="16">
    <location>
        <begin position="377"/>
        <end position="416"/>
    </location>
</feature>
<dbReference type="InterPro" id="IPR057244">
    <property type="entry name" value="GAIN_B"/>
</dbReference>
<dbReference type="InterPro" id="IPR018097">
    <property type="entry name" value="EGF_Ca-bd_CS"/>
</dbReference>
<feature type="region of interest" description="Disordered" evidence="14">
    <location>
        <begin position="1168"/>
        <end position="1192"/>
    </location>
</feature>
<dbReference type="Pfam" id="PF00008">
    <property type="entry name" value="EGF"/>
    <property type="match status" value="4"/>
</dbReference>
<dbReference type="SUPFAM" id="SSF49313">
    <property type="entry name" value="Cadherin-like"/>
    <property type="match status" value="2"/>
</dbReference>
<comment type="subcellular location">
    <subcellularLocation>
        <location evidence="1">Cell membrane</location>
        <topology evidence="1">Multi-pass membrane protein</topology>
    </subcellularLocation>
</comment>
<dbReference type="PROSITE" id="PS00010">
    <property type="entry name" value="ASX_HYDROXYL"/>
    <property type="match status" value="1"/>
</dbReference>
<dbReference type="InterPro" id="IPR000152">
    <property type="entry name" value="EGF-type_Asp/Asn_hydroxyl_site"/>
</dbReference>
<dbReference type="PROSITE" id="PS50221">
    <property type="entry name" value="GAIN_B"/>
    <property type="match status" value="1"/>
</dbReference>
<evidence type="ECO:0000256" key="10">
    <source>
        <dbReference type="ARBA" id="ARBA00023180"/>
    </source>
</evidence>
<dbReference type="InterPro" id="IPR053066">
    <property type="entry name" value="ADGR_G7"/>
</dbReference>
<keyword evidence="12" id="KW-0106">Calcium</keyword>
<dbReference type="Pfam" id="PF00041">
    <property type="entry name" value="fn3"/>
    <property type="match status" value="1"/>
</dbReference>
<sequence>MYGKLVFRNPLHEPRVHEAAPPGLHVSTVQAYDPGRKSVLYNLLDVRDHAYFAMESASGNISTARKIDKNVGDTYEIIAVAISQGETKLRQLTITVTEFNAHPPEFEHDVYRGELHVRSKVGTTVLKVRALDKDTIPYNAEVYYKLEFPDDPRGRFILDPQTGVLTLARSLESGTSEPVVNLGVTAVDGGSPKRSDHAKIEVLIKTISEPREVRSANATGSTVQVCWGRPEFGQVLGYIVKYREVENPHGQPAFLNITSDAASKCSTLVELKPWTDYEYRVYGWNRFETGQGSTVGRFGTRPDYCQMNICQHGECHVLNEEPGYHCDCATGFYGEVCDKFDPCSLTPCDNFGVCRNISSNKYRCDCLSGFSGQNCSEFNPCALRPSPCQHGGRCESTASHKYQCYCTKGYYGKTCQFYDPCSTDPCQNGAKCQNASQTDYVCKCVAGYAGKQCELDIDECASSPCKHGATCRDGVNAFHCKCQPGYRGKRCHLVEHCSAQTVHSGKGVFRWNSTSHGRAQLIECPFGSSFPESATGYAKRRCYLLSNGSVTWGRMDLTSCREEGFKNAEDLTGELWMLTEDPRHLNVERLQEATKQIEGVIEYAIYDKKIAHNMLSIVSNMLAINESLLRFGDLNGTTTTRVTDLVDRFASEVKLERGESITLETENLVVRAVSWDPSSSDEDDPSSLSFAVHYQARQRRDQGGGRSRPIPPSQSFWDEGDPESSFYNDAELTIPLEALQQAQNQTYQELRIKFVAYRNDKFFREKQTARWRQCYDGSGYSRRYNCLHTEPSSFQGRRVLQASISNATVTNLSDPVVYILPSPLNVKVYCAYWKESERVWSTEGLVTNQTGNSTACMSTHLTSFSLLLDPTPNAGISEDHLFSLSLISYIGCGLSMLGLILTIITYSLFRCLNRDHPGKILLHLCTSMLLMNAVFVLGSQRGVALGGVDVCVGVAILVHYFLLTTLSWMCVEAINMYQLLIHVFASSESHFMLKRIILAWGIPLIIVGVTVLMDYEVYYNQNEYCMLSASNPYVYYLSFVAPSCVILFVNLSVFLMVTRVLFAPRSNNIQAKKPPQCTSKKDKFLVTTAQVRGAFTVMVLLGVSWVFGAFAVGEARLVFQYIFCVSNSLQGFLIFLVRCLQYPEARSAWYQLFKTGTFKKYRGTVPPGSWSGNSNSGNNKQNGHSTTTRLGSADLTQGPFSTNAFWSQEKASLNVKDVKEDVGYDHDQVTIPSEVALDYATVNRGSGQLLTFSGNTLKEDKASDMTMPKSVNRSNSEASQEQTKTDLPRSDMGSSHYTFGLNPSVVAEAQDSDNEDKNSYREALSNELPIISSNKDIDLSSLPNEPKGKGSYNSSIADCIDEGTEKRDKMSASTLDRKIYASKASSVFGHIKPDSPPDKQNSWPRTLSSFMGGKEPQAKFTVSDMNATNQRHFGECPERHSFQIIPLQVRPSTPSGLSTFNPGGLHSPFSDTASLPDRSRHGHIHKPHHHSTPDRYTKTMPMVQPNNRSWQSPTGDDVIIDEECQVTVSGPQMRFSPGSSLKTDIPPEIFRIWEEQGLVSPNEELFSDSAASRL</sequence>
<evidence type="ECO:0000256" key="4">
    <source>
        <dbReference type="ARBA" id="ARBA00022692"/>
    </source>
</evidence>
<reference evidence="21 22" key="1">
    <citation type="journal article" date="2022" name="Nat. Ecol. Evol.">
        <title>A masculinizing supergene underlies an exaggerated male reproductive morph in a spider.</title>
        <authorList>
            <person name="Hendrickx F."/>
            <person name="De Corte Z."/>
            <person name="Sonet G."/>
            <person name="Van Belleghem S.M."/>
            <person name="Kostlbacher S."/>
            <person name="Vangestel C."/>
        </authorList>
    </citation>
    <scope>NUCLEOTIDE SEQUENCE [LARGE SCALE GENOMIC DNA]</scope>
    <source>
        <strain evidence="21">W744_W776</strain>
    </source>
</reference>
<feature type="transmembrane region" description="Helical" evidence="15">
    <location>
        <begin position="992"/>
        <end position="1013"/>
    </location>
</feature>
<dbReference type="PROSITE" id="PS50853">
    <property type="entry name" value="FN3"/>
    <property type="match status" value="1"/>
</dbReference>
<dbReference type="CDD" id="cd00054">
    <property type="entry name" value="EGF_CA"/>
    <property type="match status" value="4"/>
</dbReference>
<keyword evidence="3 13" id="KW-0245">EGF-like domain</keyword>
<dbReference type="InterPro" id="IPR017981">
    <property type="entry name" value="GPCR_2-like_7TM"/>
</dbReference>
<feature type="compositionally biased region" description="Polar residues" evidence="14">
    <location>
        <begin position="1269"/>
        <end position="1282"/>
    </location>
</feature>
<evidence type="ECO:0000256" key="12">
    <source>
        <dbReference type="PROSITE-ProRule" id="PRU00043"/>
    </source>
</evidence>
<feature type="transmembrane region" description="Helical" evidence="15">
    <location>
        <begin position="920"/>
        <end position="938"/>
    </location>
</feature>
<dbReference type="SUPFAM" id="SSF57196">
    <property type="entry name" value="EGF/Laminin"/>
    <property type="match status" value="5"/>
</dbReference>
<dbReference type="GO" id="GO:0005509">
    <property type="term" value="F:calcium ion binding"/>
    <property type="evidence" value="ECO:0007669"/>
    <property type="project" value="UniProtKB-UniRule"/>
</dbReference>
<dbReference type="EMBL" id="JAFNEN010000021">
    <property type="protein sequence ID" value="KAG8200009.1"/>
    <property type="molecule type" value="Genomic_DNA"/>
</dbReference>
<dbReference type="PROSITE" id="PS00022">
    <property type="entry name" value="EGF_1"/>
    <property type="match status" value="5"/>
</dbReference>
<dbReference type="SMART" id="SM00112">
    <property type="entry name" value="CA"/>
    <property type="match status" value="2"/>
</dbReference>
<dbReference type="FunFam" id="2.10.25.10:FF:000122">
    <property type="entry name" value="Protein crumbs homolog 2"/>
    <property type="match status" value="1"/>
</dbReference>
<keyword evidence="8 15" id="KW-0472">Membrane</keyword>
<feature type="disulfide bond" evidence="13">
    <location>
        <begin position="482"/>
        <end position="491"/>
    </location>
</feature>
<feature type="transmembrane region" description="Helical" evidence="15">
    <location>
        <begin position="1033"/>
        <end position="1062"/>
    </location>
</feature>
<dbReference type="InterPro" id="IPR000203">
    <property type="entry name" value="GPS"/>
</dbReference>
<dbReference type="PRINTS" id="PR00249">
    <property type="entry name" value="GPCRSECRETIN"/>
</dbReference>
<dbReference type="Gene3D" id="1.20.1070.10">
    <property type="entry name" value="Rhodopsin 7-helix transmembrane proteins"/>
    <property type="match status" value="1"/>
</dbReference>
<feature type="domain" description="EGF-like" evidence="16">
    <location>
        <begin position="456"/>
        <end position="492"/>
    </location>
</feature>
<feature type="domain" description="GAIN-B" evidence="17">
    <location>
        <begin position="711"/>
        <end position="874"/>
    </location>
</feature>
<keyword evidence="22" id="KW-1185">Reference proteome</keyword>
<dbReference type="PROSITE" id="PS01187">
    <property type="entry name" value="EGF_CA"/>
    <property type="match status" value="1"/>
</dbReference>
<evidence type="ECO:0000313" key="22">
    <source>
        <dbReference type="Proteomes" id="UP000827092"/>
    </source>
</evidence>
<feature type="compositionally biased region" description="Low complexity" evidence="14">
    <location>
        <begin position="1168"/>
        <end position="1185"/>
    </location>
</feature>
<keyword evidence="2" id="KW-1003">Cell membrane</keyword>
<feature type="disulfide bond" evidence="13">
    <location>
        <begin position="328"/>
        <end position="337"/>
    </location>
</feature>
<keyword evidence="7 15" id="KW-1133">Transmembrane helix</keyword>
<keyword evidence="5" id="KW-0732">Signal</keyword>
<feature type="domain" description="EGF-like" evidence="16">
    <location>
        <begin position="417"/>
        <end position="454"/>
    </location>
</feature>
<dbReference type="InterPro" id="IPR015919">
    <property type="entry name" value="Cadherin-like_sf"/>
</dbReference>
<dbReference type="SMART" id="SM00303">
    <property type="entry name" value="GPS"/>
    <property type="match status" value="1"/>
</dbReference>
<dbReference type="Gene3D" id="2.60.40.60">
    <property type="entry name" value="Cadherins"/>
    <property type="match status" value="2"/>
</dbReference>
<dbReference type="InterPro" id="IPR000742">
    <property type="entry name" value="EGF"/>
</dbReference>
<feature type="region of interest" description="Disordered" evidence="14">
    <location>
        <begin position="1260"/>
        <end position="1299"/>
    </location>
</feature>
<dbReference type="GO" id="GO:0007156">
    <property type="term" value="P:homophilic cell adhesion via plasma membrane adhesion molecules"/>
    <property type="evidence" value="ECO:0007669"/>
    <property type="project" value="InterPro"/>
</dbReference>
<dbReference type="InterPro" id="IPR013783">
    <property type="entry name" value="Ig-like_fold"/>
</dbReference>
<keyword evidence="10" id="KW-0325">Glycoprotein</keyword>
<feature type="domain" description="G-protein coupled receptors family 2 profile 2" evidence="18">
    <location>
        <begin position="884"/>
        <end position="1142"/>
    </location>
</feature>
<feature type="disulfide bond" evidence="13">
    <location>
        <begin position="366"/>
        <end position="375"/>
    </location>
</feature>
<dbReference type="InterPro" id="IPR046338">
    <property type="entry name" value="GAIN_dom_sf"/>
</dbReference>
<organism evidence="21 22">
    <name type="scientific">Oedothorax gibbosus</name>
    <dbReference type="NCBI Taxonomy" id="931172"/>
    <lineage>
        <taxon>Eukaryota</taxon>
        <taxon>Metazoa</taxon>
        <taxon>Ecdysozoa</taxon>
        <taxon>Arthropoda</taxon>
        <taxon>Chelicerata</taxon>
        <taxon>Arachnida</taxon>
        <taxon>Araneae</taxon>
        <taxon>Araneomorphae</taxon>
        <taxon>Entelegynae</taxon>
        <taxon>Araneoidea</taxon>
        <taxon>Linyphiidae</taxon>
        <taxon>Erigoninae</taxon>
        <taxon>Oedothorax</taxon>
    </lineage>
</organism>
<evidence type="ECO:0000259" key="17">
    <source>
        <dbReference type="PROSITE" id="PS50221"/>
    </source>
</evidence>
<feature type="domain" description="Cadherin" evidence="19">
    <location>
        <begin position="107"/>
        <end position="232"/>
    </location>
</feature>
<dbReference type="CDD" id="cd15040">
    <property type="entry name" value="7tmB2_Adhesion"/>
    <property type="match status" value="1"/>
</dbReference>
<keyword evidence="6" id="KW-0677">Repeat</keyword>
<dbReference type="GO" id="GO:0007163">
    <property type="term" value="P:establishment or maintenance of cell polarity"/>
    <property type="evidence" value="ECO:0007669"/>
    <property type="project" value="UniProtKB-ARBA"/>
</dbReference>
<dbReference type="SMART" id="SM00060">
    <property type="entry name" value="FN3"/>
    <property type="match status" value="1"/>
</dbReference>
<dbReference type="InterPro" id="IPR003961">
    <property type="entry name" value="FN3_dom"/>
</dbReference>
<dbReference type="Pfam" id="PF00002">
    <property type="entry name" value="7tm_2"/>
    <property type="match status" value="1"/>
</dbReference>
<dbReference type="SMART" id="SM00179">
    <property type="entry name" value="EGF_CA"/>
    <property type="match status" value="5"/>
</dbReference>
<evidence type="ECO:0000256" key="2">
    <source>
        <dbReference type="ARBA" id="ARBA00022475"/>
    </source>
</evidence>
<evidence type="ECO:0000256" key="13">
    <source>
        <dbReference type="PROSITE-ProRule" id="PRU00076"/>
    </source>
</evidence>
<evidence type="ECO:0000256" key="3">
    <source>
        <dbReference type="ARBA" id="ARBA00022536"/>
    </source>
</evidence>
<dbReference type="GO" id="GO:0042063">
    <property type="term" value="P:gliogenesis"/>
    <property type="evidence" value="ECO:0007669"/>
    <property type="project" value="UniProtKB-ARBA"/>
</dbReference>
<evidence type="ECO:0000256" key="6">
    <source>
        <dbReference type="ARBA" id="ARBA00022737"/>
    </source>
</evidence>
<protein>
    <submittedName>
        <fullName evidence="21">Uncharacterized protein</fullName>
    </submittedName>
</protein>
<dbReference type="PANTHER" id="PTHR47767:SF1">
    <property type="entry name" value="ADHESION G PROTEIN-COUPLED RECEPTOR G7"/>
    <property type="match status" value="1"/>
</dbReference>
<evidence type="ECO:0000259" key="20">
    <source>
        <dbReference type="PROSITE" id="PS50853"/>
    </source>
</evidence>
<feature type="disulfide bond" evidence="13">
    <location>
        <begin position="444"/>
        <end position="453"/>
    </location>
</feature>
<dbReference type="GO" id="GO:0005886">
    <property type="term" value="C:plasma membrane"/>
    <property type="evidence" value="ECO:0007669"/>
    <property type="project" value="UniProtKB-SubCell"/>
</dbReference>
<dbReference type="PROSITE" id="PS01186">
    <property type="entry name" value="EGF_2"/>
    <property type="match status" value="5"/>
</dbReference>
<dbReference type="InterPro" id="IPR001881">
    <property type="entry name" value="EGF-like_Ca-bd_dom"/>
</dbReference>